<dbReference type="GO" id="GO:0004222">
    <property type="term" value="F:metalloendopeptidase activity"/>
    <property type="evidence" value="ECO:0007669"/>
    <property type="project" value="UniProtKB-UniRule"/>
</dbReference>
<dbReference type="EC" id="3.4.24.-" evidence="2"/>
<evidence type="ECO:0000259" key="3">
    <source>
        <dbReference type="PROSITE" id="PS51864"/>
    </source>
</evidence>
<dbReference type="Gene3D" id="3.40.390.10">
    <property type="entry name" value="Collagenase (Catalytic Domain)"/>
    <property type="match status" value="1"/>
</dbReference>
<keyword evidence="2" id="KW-0645">Protease</keyword>
<evidence type="ECO:0000313" key="5">
    <source>
        <dbReference type="Proteomes" id="UP000314980"/>
    </source>
</evidence>
<evidence type="ECO:0000256" key="1">
    <source>
        <dbReference type="PROSITE-ProRule" id="PRU01211"/>
    </source>
</evidence>
<evidence type="ECO:0000256" key="2">
    <source>
        <dbReference type="RuleBase" id="RU361183"/>
    </source>
</evidence>
<dbReference type="GeneTree" id="ENSGT00940000154856"/>
<name>A0A4W6F5C4_LATCA</name>
<dbReference type="SMART" id="SM00235">
    <property type="entry name" value="ZnMc"/>
    <property type="match status" value="1"/>
</dbReference>
<dbReference type="Ensembl" id="ENSLCAT00010046711.1">
    <property type="protein sequence ID" value="ENSLCAP00010045600.1"/>
    <property type="gene ID" value="ENSLCAG00010021160.1"/>
</dbReference>
<dbReference type="PRINTS" id="PR00480">
    <property type="entry name" value="ASTACIN"/>
</dbReference>
<dbReference type="PANTHER" id="PTHR10127">
    <property type="entry name" value="DISCOIDIN, CUB, EGF, LAMININ , AND ZINC METALLOPROTEASE DOMAIN CONTAINING"/>
    <property type="match status" value="1"/>
</dbReference>
<dbReference type="InterPro" id="IPR024079">
    <property type="entry name" value="MetalloPept_cat_dom_sf"/>
</dbReference>
<dbReference type="InParanoid" id="A0A4W6F5C4"/>
<dbReference type="InterPro" id="IPR001506">
    <property type="entry name" value="Peptidase_M12A"/>
</dbReference>
<reference evidence="4" key="3">
    <citation type="submission" date="2025-09" db="UniProtKB">
        <authorList>
            <consortium name="Ensembl"/>
        </authorList>
    </citation>
    <scope>IDENTIFICATION</scope>
</reference>
<dbReference type="SUPFAM" id="SSF55486">
    <property type="entry name" value="Metalloproteases ('zincins'), catalytic domain"/>
    <property type="match status" value="1"/>
</dbReference>
<keyword evidence="2" id="KW-0732">Signal</keyword>
<feature type="signal peptide" evidence="2">
    <location>
        <begin position="1"/>
        <end position="19"/>
    </location>
</feature>
<protein>
    <recommendedName>
        <fullName evidence="2">Metalloendopeptidase</fullName>
        <ecNumber evidence="2">3.4.24.-</ecNumber>
    </recommendedName>
</protein>
<dbReference type="GO" id="GO:0008270">
    <property type="term" value="F:zinc ion binding"/>
    <property type="evidence" value="ECO:0007669"/>
    <property type="project" value="InterPro"/>
</dbReference>
<dbReference type="GO" id="GO:0006508">
    <property type="term" value="P:proteolysis"/>
    <property type="evidence" value="ECO:0007669"/>
    <property type="project" value="UniProtKB-KW"/>
</dbReference>
<dbReference type="PROSITE" id="PS51864">
    <property type="entry name" value="ASTACIN"/>
    <property type="match status" value="1"/>
</dbReference>
<comment type="caution">
    <text evidence="1">Lacks conserved residue(s) required for the propagation of feature annotation.</text>
</comment>
<evidence type="ECO:0000313" key="4">
    <source>
        <dbReference type="Ensembl" id="ENSLCAP00010045600.1"/>
    </source>
</evidence>
<reference evidence="5" key="1">
    <citation type="submission" date="2015-09" db="EMBL/GenBank/DDBJ databases">
        <authorList>
            <person name="Sai Rama Sridatta P."/>
        </authorList>
    </citation>
    <scope>NUCLEOTIDE SEQUENCE [LARGE SCALE GENOMIC DNA]</scope>
</reference>
<dbReference type="Proteomes" id="UP000314980">
    <property type="component" value="Unassembled WGS sequence"/>
</dbReference>
<keyword evidence="5" id="KW-1185">Reference proteome</keyword>
<proteinExistence type="predicted"/>
<keyword evidence="2" id="KW-0479">Metal-binding</keyword>
<dbReference type="InterPro" id="IPR006026">
    <property type="entry name" value="Peptidase_Metallo"/>
</dbReference>
<comment type="cofactor">
    <cofactor evidence="2">
        <name>Zn(2+)</name>
        <dbReference type="ChEBI" id="CHEBI:29105"/>
    </cofactor>
    <text evidence="2">Binds 1 zinc ion per subunit.</text>
</comment>
<dbReference type="PANTHER" id="PTHR10127:SF839">
    <property type="entry name" value="HATCHING ENZYME 1.2-RELATED"/>
    <property type="match status" value="1"/>
</dbReference>
<feature type="chain" id="PRO_5021511216" description="Metalloendopeptidase" evidence="2">
    <location>
        <begin position="20"/>
        <end position="290"/>
    </location>
</feature>
<feature type="active site" evidence="1">
    <location>
        <position position="148"/>
    </location>
</feature>
<accession>A0A4W6F5C4</accession>
<feature type="domain" description="Peptidase M12A" evidence="3">
    <location>
        <begin position="61"/>
        <end position="245"/>
    </location>
</feature>
<keyword evidence="2" id="KW-0862">Zinc</keyword>
<keyword evidence="2" id="KW-0378">Hydrolase</keyword>
<keyword evidence="2" id="KW-0482">Metalloprotease</keyword>
<dbReference type="Pfam" id="PF01400">
    <property type="entry name" value="Astacin"/>
    <property type="match status" value="1"/>
</dbReference>
<organism evidence="4 5">
    <name type="scientific">Lates calcarifer</name>
    <name type="common">Barramundi</name>
    <name type="synonym">Holocentrus calcarifer</name>
    <dbReference type="NCBI Taxonomy" id="8187"/>
    <lineage>
        <taxon>Eukaryota</taxon>
        <taxon>Metazoa</taxon>
        <taxon>Chordata</taxon>
        <taxon>Craniata</taxon>
        <taxon>Vertebrata</taxon>
        <taxon>Euteleostomi</taxon>
        <taxon>Actinopterygii</taxon>
        <taxon>Neopterygii</taxon>
        <taxon>Teleostei</taxon>
        <taxon>Neoteleostei</taxon>
        <taxon>Acanthomorphata</taxon>
        <taxon>Carangaria</taxon>
        <taxon>Carangaria incertae sedis</taxon>
        <taxon>Centropomidae</taxon>
        <taxon>Lates</taxon>
    </lineage>
</organism>
<dbReference type="AlphaFoldDB" id="A0A4W6F5C4"/>
<sequence length="290" mass="32942">MDCKATVSLLLLLLGISNAHHGNVRNNSLNILQNKCMLSFILIGSSNFMLEGDILMPRSRTAMKCLNEKYSCLWPKSPNGIVEIPFLINDSERSLILTSMKDFETKTCIRFIPRWSQYLQVKPNIWDLFRGCHCRGLAAYKKASSSIELLHALGFYHEHTRQLIYFLVYFAYNFDKKDTDNLNTPYDYSSVMHYGKTAFGINGLETITPIPDPSAPIGQRNGLSDIDILRINRLYQSGGISQRCTEGSVPILRMTSRDISKTCHIIFDCFCFICCLSDSLSLGLHFTVCY</sequence>
<reference evidence="4" key="2">
    <citation type="submission" date="2025-08" db="UniProtKB">
        <authorList>
            <consortium name="Ensembl"/>
        </authorList>
    </citation>
    <scope>IDENTIFICATION</scope>
</reference>